<dbReference type="InterPro" id="IPR006015">
    <property type="entry name" value="Universal_stress_UspA"/>
</dbReference>
<keyword evidence="2" id="KW-0963">Cytoplasm</keyword>
<dbReference type="InterPro" id="IPR014729">
    <property type="entry name" value="Rossmann-like_a/b/a_fold"/>
</dbReference>
<dbReference type="EMBL" id="JAEKNR010000142">
    <property type="protein sequence ID" value="MBJ7599171.1"/>
    <property type="molecule type" value="Genomic_DNA"/>
</dbReference>
<dbReference type="AlphaFoldDB" id="A0A934K090"/>
<comment type="similarity">
    <text evidence="1 2">Belongs to the universal stress protein A family.</text>
</comment>
<reference evidence="4" key="1">
    <citation type="submission" date="2020-10" db="EMBL/GenBank/DDBJ databases">
        <title>Ca. Dormibacterota MAGs.</title>
        <authorList>
            <person name="Montgomery K."/>
        </authorList>
    </citation>
    <scope>NUCLEOTIDE SEQUENCE [LARGE SCALE GENOMIC DNA]</scope>
    <source>
        <strain evidence="4">SC8812_S17_10</strain>
    </source>
</reference>
<dbReference type="InterPro" id="IPR006016">
    <property type="entry name" value="UspA"/>
</dbReference>
<dbReference type="Proteomes" id="UP000612893">
    <property type="component" value="Unassembled WGS sequence"/>
</dbReference>
<evidence type="ECO:0000256" key="2">
    <source>
        <dbReference type="PIRNR" id="PIRNR006276"/>
    </source>
</evidence>
<evidence type="ECO:0000313" key="4">
    <source>
        <dbReference type="EMBL" id="MBJ7599171.1"/>
    </source>
</evidence>
<dbReference type="PIRSF" id="PIRSF006276">
    <property type="entry name" value="UspA"/>
    <property type="match status" value="1"/>
</dbReference>
<name>A0A934K090_9BACT</name>
<dbReference type="GO" id="GO:0005737">
    <property type="term" value="C:cytoplasm"/>
    <property type="evidence" value="ECO:0007669"/>
    <property type="project" value="UniProtKB-SubCell"/>
</dbReference>
<evidence type="ECO:0000256" key="1">
    <source>
        <dbReference type="ARBA" id="ARBA00008791"/>
    </source>
</evidence>
<dbReference type="CDD" id="cd00293">
    <property type="entry name" value="USP-like"/>
    <property type="match status" value="1"/>
</dbReference>
<dbReference type="Gene3D" id="3.40.50.620">
    <property type="entry name" value="HUPs"/>
    <property type="match status" value="1"/>
</dbReference>
<comment type="caution">
    <text evidence="4">The sequence shown here is derived from an EMBL/GenBank/DDBJ whole genome shotgun (WGS) entry which is preliminary data.</text>
</comment>
<gene>
    <name evidence="4" type="ORF">JF922_13995</name>
</gene>
<proteinExistence type="inferred from homology"/>
<dbReference type="PANTHER" id="PTHR46268">
    <property type="entry name" value="STRESS RESPONSE PROTEIN NHAX"/>
    <property type="match status" value="1"/>
</dbReference>
<organism evidence="4 5">
    <name type="scientific">Candidatus Nephthysia bennettiae</name>
    <dbReference type="NCBI Taxonomy" id="3127016"/>
    <lineage>
        <taxon>Bacteria</taxon>
        <taxon>Bacillati</taxon>
        <taxon>Candidatus Dormiibacterota</taxon>
        <taxon>Candidatus Dormibacteria</taxon>
        <taxon>Candidatus Dormibacterales</taxon>
        <taxon>Candidatus Dormibacteraceae</taxon>
        <taxon>Candidatus Nephthysia</taxon>
    </lineage>
</organism>
<feature type="domain" description="UspA" evidence="3">
    <location>
        <begin position="1"/>
        <end position="139"/>
    </location>
</feature>
<dbReference type="RefSeq" id="WP_338202637.1">
    <property type="nucleotide sequence ID" value="NZ_JAEKNR010000142.1"/>
</dbReference>
<dbReference type="PANTHER" id="PTHR46268:SF15">
    <property type="entry name" value="UNIVERSAL STRESS PROTEIN HP_0031"/>
    <property type="match status" value="1"/>
</dbReference>
<comment type="subcellular location">
    <subcellularLocation>
        <location evidence="2">Cytoplasm</location>
    </subcellularLocation>
</comment>
<keyword evidence="5" id="KW-1185">Reference proteome</keyword>
<sequence>MFEKIVLAVDGSHHSRKAVPVAADVARKSNAEVVVVHVREHMVDLGGTWEQESLSAANAIVDDVSKELQEAGVTARTSVRRSLAGSGRIAQEIIEAADEADASLIVMGSRGVSNIRSLLLGSVAHKVLQMSSQPVLVAR</sequence>
<evidence type="ECO:0000313" key="5">
    <source>
        <dbReference type="Proteomes" id="UP000612893"/>
    </source>
</evidence>
<dbReference type="SUPFAM" id="SSF52402">
    <property type="entry name" value="Adenine nucleotide alpha hydrolases-like"/>
    <property type="match status" value="1"/>
</dbReference>
<dbReference type="PRINTS" id="PR01438">
    <property type="entry name" value="UNVRSLSTRESS"/>
</dbReference>
<protein>
    <recommendedName>
        <fullName evidence="2">Universal stress protein</fullName>
    </recommendedName>
</protein>
<evidence type="ECO:0000259" key="3">
    <source>
        <dbReference type="Pfam" id="PF00582"/>
    </source>
</evidence>
<dbReference type="Pfam" id="PF00582">
    <property type="entry name" value="Usp"/>
    <property type="match status" value="1"/>
</dbReference>
<accession>A0A934K090</accession>